<keyword evidence="2" id="KW-0813">Transport</keyword>
<dbReference type="GO" id="GO:0016020">
    <property type="term" value="C:membrane"/>
    <property type="evidence" value="ECO:0007669"/>
    <property type="project" value="UniProtKB-SubCell"/>
</dbReference>
<evidence type="ECO:0000259" key="9">
    <source>
        <dbReference type="Pfam" id="PF01699"/>
    </source>
</evidence>
<keyword evidence="3" id="KW-0050">Antiport</keyword>
<evidence type="ECO:0000256" key="2">
    <source>
        <dbReference type="ARBA" id="ARBA00022448"/>
    </source>
</evidence>
<feature type="transmembrane region" description="Helical" evidence="8">
    <location>
        <begin position="294"/>
        <end position="315"/>
    </location>
</feature>
<dbReference type="PANTHER" id="PTHR12266:SF0">
    <property type="entry name" value="MITOCHONDRIAL SODIUM_CALCIUM EXCHANGER PROTEIN"/>
    <property type="match status" value="1"/>
</dbReference>
<dbReference type="EMBL" id="CATQJL010000223">
    <property type="protein sequence ID" value="CAJ0597871.1"/>
    <property type="molecule type" value="Genomic_DNA"/>
</dbReference>
<feature type="transmembrane region" description="Helical" evidence="8">
    <location>
        <begin position="185"/>
        <end position="202"/>
    </location>
</feature>
<sequence length="332" mass="36965">MTKKKFMAVNGDLLNVAAPKSTYVKPEEEIENPEESEEEFVVSHNVVLKGPEARKMTVSQAPPPIKTVSTLTVFHDVIKHINPLPEEWNELGMFGKMLSIIKIPAILLLKVTIPLTDCSWSKAMAIIQALFAPQWFLFAFGMTTLQPFNGSPGLYAYALILSAIIIVLLAIFTSIDKQPRYYKEFASYLGFVMALSWIYIISSEVVSVVTMIGVISQLSHEILGLTVMAWSNSIGDLVADISVVKQGYPRMAMAASIGGPLFNFLIGFGLPFLIAVADGRTVTVNLNPTYRVLILFLCISLTTTLIACFVQHFYLRRPHARRMFLYGIDLYD</sequence>
<feature type="transmembrane region" description="Helical" evidence="8">
    <location>
        <begin position="154"/>
        <end position="173"/>
    </location>
</feature>
<dbReference type="InterPro" id="IPR044880">
    <property type="entry name" value="NCX_ion-bd_dom_sf"/>
</dbReference>
<evidence type="ECO:0000313" key="10">
    <source>
        <dbReference type="EMBL" id="CAJ0597871.1"/>
    </source>
</evidence>
<keyword evidence="4" id="KW-0109">Calcium transport</keyword>
<protein>
    <recommendedName>
        <fullName evidence="9">Sodium/calcium exchanger membrane region domain-containing protein</fullName>
    </recommendedName>
</protein>
<dbReference type="Gene3D" id="1.20.1420.30">
    <property type="entry name" value="NCX, central ion-binding region"/>
    <property type="match status" value="1"/>
</dbReference>
<feature type="transmembrane region" description="Helical" evidence="8">
    <location>
        <begin position="251"/>
        <end position="274"/>
    </location>
</feature>
<evidence type="ECO:0000313" key="11">
    <source>
        <dbReference type="Proteomes" id="UP001176961"/>
    </source>
</evidence>
<evidence type="ECO:0000256" key="8">
    <source>
        <dbReference type="SAM" id="Phobius"/>
    </source>
</evidence>
<dbReference type="GO" id="GO:0005432">
    <property type="term" value="F:calcium:sodium antiporter activity"/>
    <property type="evidence" value="ECO:0007669"/>
    <property type="project" value="TreeGrafter"/>
</dbReference>
<keyword evidence="5 8" id="KW-0812">Transmembrane</keyword>
<dbReference type="InterPro" id="IPR051359">
    <property type="entry name" value="CaCA_antiporter"/>
</dbReference>
<dbReference type="Proteomes" id="UP001176961">
    <property type="component" value="Unassembled WGS sequence"/>
</dbReference>
<accession>A0AA36GT53</accession>
<feature type="transmembrane region" description="Helical" evidence="8">
    <location>
        <begin position="123"/>
        <end position="142"/>
    </location>
</feature>
<comment type="subcellular location">
    <subcellularLocation>
        <location evidence="1">Membrane</location>
        <topology evidence="1">Multi-pass membrane protein</topology>
    </subcellularLocation>
</comment>
<name>A0AA36GT53_CYLNA</name>
<reference evidence="10" key="1">
    <citation type="submission" date="2023-07" db="EMBL/GenBank/DDBJ databases">
        <authorList>
            <consortium name="CYATHOMIX"/>
        </authorList>
    </citation>
    <scope>NUCLEOTIDE SEQUENCE</scope>
    <source>
        <strain evidence="10">N/A</strain>
    </source>
</reference>
<dbReference type="PANTHER" id="PTHR12266">
    <property type="entry name" value="NA+/CA2+ K+ INDEPENDENT EXCHANGER"/>
    <property type="match status" value="1"/>
</dbReference>
<feature type="domain" description="Sodium/calcium exchanger membrane region" evidence="9">
    <location>
        <begin position="187"/>
        <end position="307"/>
    </location>
</feature>
<keyword evidence="7 8" id="KW-0472">Membrane</keyword>
<dbReference type="AlphaFoldDB" id="A0AA36GT53"/>
<evidence type="ECO:0000256" key="6">
    <source>
        <dbReference type="ARBA" id="ARBA00022989"/>
    </source>
</evidence>
<evidence type="ECO:0000256" key="5">
    <source>
        <dbReference type="ARBA" id="ARBA00022692"/>
    </source>
</evidence>
<feature type="transmembrane region" description="Helical" evidence="8">
    <location>
        <begin position="208"/>
        <end position="230"/>
    </location>
</feature>
<keyword evidence="11" id="KW-1185">Reference proteome</keyword>
<dbReference type="Pfam" id="PF01699">
    <property type="entry name" value="Na_Ca_ex"/>
    <property type="match status" value="1"/>
</dbReference>
<keyword evidence="4" id="KW-0106">Calcium</keyword>
<organism evidence="10 11">
    <name type="scientific">Cylicocyclus nassatus</name>
    <name type="common">Nematode worm</name>
    <dbReference type="NCBI Taxonomy" id="53992"/>
    <lineage>
        <taxon>Eukaryota</taxon>
        <taxon>Metazoa</taxon>
        <taxon>Ecdysozoa</taxon>
        <taxon>Nematoda</taxon>
        <taxon>Chromadorea</taxon>
        <taxon>Rhabditida</taxon>
        <taxon>Rhabditina</taxon>
        <taxon>Rhabditomorpha</taxon>
        <taxon>Strongyloidea</taxon>
        <taxon>Strongylidae</taxon>
        <taxon>Cylicocyclus</taxon>
    </lineage>
</organism>
<gene>
    <name evidence="10" type="ORF">CYNAS_LOCUS9854</name>
</gene>
<evidence type="ECO:0000256" key="7">
    <source>
        <dbReference type="ARBA" id="ARBA00023136"/>
    </source>
</evidence>
<evidence type="ECO:0000256" key="4">
    <source>
        <dbReference type="ARBA" id="ARBA00022568"/>
    </source>
</evidence>
<evidence type="ECO:0000256" key="3">
    <source>
        <dbReference type="ARBA" id="ARBA00022449"/>
    </source>
</evidence>
<comment type="caution">
    <text evidence="10">The sequence shown here is derived from an EMBL/GenBank/DDBJ whole genome shotgun (WGS) entry which is preliminary data.</text>
</comment>
<proteinExistence type="predicted"/>
<evidence type="ECO:0000256" key="1">
    <source>
        <dbReference type="ARBA" id="ARBA00004141"/>
    </source>
</evidence>
<keyword evidence="6 8" id="KW-1133">Transmembrane helix</keyword>
<dbReference type="GO" id="GO:0006874">
    <property type="term" value="P:intracellular calcium ion homeostasis"/>
    <property type="evidence" value="ECO:0007669"/>
    <property type="project" value="TreeGrafter"/>
</dbReference>
<dbReference type="InterPro" id="IPR004837">
    <property type="entry name" value="NaCa_Exmemb"/>
</dbReference>
<keyword evidence="4" id="KW-0406">Ion transport</keyword>